<dbReference type="InterPro" id="IPR024563">
    <property type="entry name" value="YqhR"/>
</dbReference>
<dbReference type="Proteomes" id="UP000092024">
    <property type="component" value="Unassembled WGS sequence"/>
</dbReference>
<feature type="transmembrane region" description="Helical" evidence="1">
    <location>
        <begin position="130"/>
        <end position="149"/>
    </location>
</feature>
<keyword evidence="1" id="KW-0812">Transmembrane</keyword>
<comment type="caution">
    <text evidence="2">The sequence shown here is derived from an EMBL/GenBank/DDBJ whole genome shotgun (WGS) entry which is preliminary data.</text>
</comment>
<dbReference type="STRING" id="1844972.A7K91_23355"/>
<protein>
    <recommendedName>
        <fullName evidence="4">Membrane protein YqhR</fullName>
    </recommendedName>
</protein>
<dbReference type="OrthoDB" id="2691442at2"/>
<proteinExistence type="predicted"/>
<evidence type="ECO:0008006" key="4">
    <source>
        <dbReference type="Google" id="ProtNLM"/>
    </source>
</evidence>
<evidence type="ECO:0000256" key="1">
    <source>
        <dbReference type="SAM" id="Phobius"/>
    </source>
</evidence>
<keyword evidence="3" id="KW-1185">Reference proteome</keyword>
<reference evidence="2 3" key="1">
    <citation type="submission" date="2016-05" db="EMBL/GenBank/DDBJ databases">
        <title>Paenibacillus oryzae. sp. nov., isolated from the rice root.</title>
        <authorList>
            <person name="Zhang J."/>
            <person name="Zhang X."/>
        </authorList>
    </citation>
    <scope>NUCLEOTIDE SEQUENCE [LARGE SCALE GENOMIC DNA]</scope>
    <source>
        <strain evidence="2 3">1DrF-4</strain>
    </source>
</reference>
<sequence>MKEQSGGEALKGGTNPFAYSLKIGLFAGVFGGLLRWAFYEMKFTTMVPGYMLEPFFRHNYLHTIWGIVIGFAAYVLFSAAAALLYQFTMGKLRGPWPGLAYGAVWGLIVFVLGPIFGMMEKINIIGWNTLITEFCVFLIWGLFIGYSIAFEFTDEASREPMGAK</sequence>
<dbReference type="Pfam" id="PF11085">
    <property type="entry name" value="YqhR"/>
    <property type="match status" value="1"/>
</dbReference>
<accession>A0A1A5YCD2</accession>
<organism evidence="2 3">
    <name type="scientific">Paenibacillus oryzae</name>
    <dbReference type="NCBI Taxonomy" id="1844972"/>
    <lineage>
        <taxon>Bacteria</taxon>
        <taxon>Bacillati</taxon>
        <taxon>Bacillota</taxon>
        <taxon>Bacilli</taxon>
        <taxon>Bacillales</taxon>
        <taxon>Paenibacillaceae</taxon>
        <taxon>Paenibacillus</taxon>
    </lineage>
</organism>
<evidence type="ECO:0000313" key="2">
    <source>
        <dbReference type="EMBL" id="OBR63050.1"/>
    </source>
</evidence>
<evidence type="ECO:0000313" key="3">
    <source>
        <dbReference type="Proteomes" id="UP000092024"/>
    </source>
</evidence>
<dbReference type="RefSeq" id="WP_068686628.1">
    <property type="nucleotide sequence ID" value="NZ_LYPA01000075.1"/>
</dbReference>
<keyword evidence="1" id="KW-0472">Membrane</keyword>
<gene>
    <name evidence="2" type="ORF">A7K91_23355</name>
</gene>
<name>A0A1A5YCD2_9BACL</name>
<keyword evidence="1" id="KW-1133">Transmembrane helix</keyword>
<feature type="transmembrane region" description="Helical" evidence="1">
    <location>
        <begin position="17"/>
        <end position="39"/>
    </location>
</feature>
<dbReference type="EMBL" id="LYPA01000075">
    <property type="protein sequence ID" value="OBR63050.1"/>
    <property type="molecule type" value="Genomic_DNA"/>
</dbReference>
<feature type="transmembrane region" description="Helical" evidence="1">
    <location>
        <begin position="99"/>
        <end position="118"/>
    </location>
</feature>
<dbReference type="AlphaFoldDB" id="A0A1A5YCD2"/>
<feature type="transmembrane region" description="Helical" evidence="1">
    <location>
        <begin position="60"/>
        <end position="87"/>
    </location>
</feature>